<protein>
    <submittedName>
        <fullName evidence="3">Ubiquitin-like domain-containing protein</fullName>
    </submittedName>
</protein>
<dbReference type="CDD" id="cd17057">
    <property type="entry name" value="Ubl_TMUB1_like"/>
    <property type="match status" value="1"/>
</dbReference>
<proteinExistence type="predicted"/>
<name>A0A5K3EHT3_MESCO</name>
<reference evidence="3" key="1">
    <citation type="submission" date="2019-11" db="UniProtKB">
        <authorList>
            <consortium name="WormBaseParasite"/>
        </authorList>
    </citation>
    <scope>IDENTIFICATION</scope>
</reference>
<dbReference type="PANTHER" id="PTHR14557">
    <property type="entry name" value="PROTEIN C7ORF21"/>
    <property type="match status" value="1"/>
</dbReference>
<feature type="transmembrane region" description="Helical" evidence="2">
    <location>
        <begin position="262"/>
        <end position="283"/>
    </location>
</feature>
<organism evidence="3">
    <name type="scientific">Mesocestoides corti</name>
    <name type="common">Flatworm</name>
    <dbReference type="NCBI Taxonomy" id="53468"/>
    <lineage>
        <taxon>Eukaryota</taxon>
        <taxon>Metazoa</taxon>
        <taxon>Spiralia</taxon>
        <taxon>Lophotrochozoa</taxon>
        <taxon>Platyhelminthes</taxon>
        <taxon>Cestoda</taxon>
        <taxon>Eucestoda</taxon>
        <taxon>Cyclophyllidea</taxon>
        <taxon>Mesocestoididae</taxon>
        <taxon>Mesocestoides</taxon>
    </lineage>
</organism>
<feature type="transmembrane region" description="Helical" evidence="2">
    <location>
        <begin position="236"/>
        <end position="256"/>
    </location>
</feature>
<keyword evidence="2" id="KW-1133">Transmembrane helix</keyword>
<accession>A0A5K3EHT3</accession>
<dbReference type="InterPro" id="IPR040352">
    <property type="entry name" value="TMUB1/2"/>
</dbReference>
<dbReference type="WBParaSite" id="MCU_000632-RA">
    <property type="protein sequence ID" value="MCU_000632-RA"/>
    <property type="gene ID" value="MCU_000632"/>
</dbReference>
<keyword evidence="2" id="KW-0472">Membrane</keyword>
<keyword evidence="2" id="KW-0812">Transmembrane</keyword>
<dbReference type="GO" id="GO:0036503">
    <property type="term" value="P:ERAD pathway"/>
    <property type="evidence" value="ECO:0007669"/>
    <property type="project" value="InterPro"/>
</dbReference>
<feature type="compositionally biased region" description="Polar residues" evidence="1">
    <location>
        <begin position="47"/>
        <end position="57"/>
    </location>
</feature>
<feature type="transmembrane region" description="Helical" evidence="2">
    <location>
        <begin position="12"/>
        <end position="33"/>
    </location>
</feature>
<sequence>MIFPEFIEGVGNEVLICALSLGAIMFCVALRIYNHGIRTALPAATAQHDSTNSNSTVSESPEPIEPIENLDSYDTGVLDTGVMESLRSSAHQLESESCHSDEKCPEKERTEKELQDARARGNIVLRLQFLNDSVRYVHAPPEMPVIFFKRKFFADELERQHKSVRLIFQGRELKALAAESRDSPSRRRLCDYGVTDNATIHCLISDAPPPSAAPQSAAPSSASVRPNFAAPDDIDLGTHAMMPLFAFMLTSVWLFRFTHAEYFSFISTLALVCLSVFFGGAAWSAATARRHRPSEVTSGASGDARRTS</sequence>
<feature type="region of interest" description="Disordered" evidence="1">
    <location>
        <begin position="45"/>
        <end position="70"/>
    </location>
</feature>
<dbReference type="AlphaFoldDB" id="A0A5K3EHT3"/>
<dbReference type="PANTHER" id="PTHR14557:SF5">
    <property type="entry name" value="UBIQUITIN-LIKE DOMAIN-CONTAINING PROTEIN"/>
    <property type="match status" value="1"/>
</dbReference>
<evidence type="ECO:0000256" key="2">
    <source>
        <dbReference type="SAM" id="Phobius"/>
    </source>
</evidence>
<evidence type="ECO:0000313" key="3">
    <source>
        <dbReference type="WBParaSite" id="MCU_000632-RA"/>
    </source>
</evidence>
<dbReference type="Gene3D" id="3.10.20.90">
    <property type="entry name" value="Phosphatidylinositol 3-kinase Catalytic Subunit, Chain A, domain 1"/>
    <property type="match status" value="1"/>
</dbReference>
<dbReference type="SUPFAM" id="SSF54236">
    <property type="entry name" value="Ubiquitin-like"/>
    <property type="match status" value="1"/>
</dbReference>
<dbReference type="InterPro" id="IPR029071">
    <property type="entry name" value="Ubiquitin-like_domsf"/>
</dbReference>
<evidence type="ECO:0000256" key="1">
    <source>
        <dbReference type="SAM" id="MobiDB-lite"/>
    </source>
</evidence>